<dbReference type="RefSeq" id="WP_090087758.1">
    <property type="nucleotide sequence ID" value="NZ_FOMG01000001.1"/>
</dbReference>
<dbReference type="AlphaFoldDB" id="A0A1I1H3A4"/>
<evidence type="ECO:0000313" key="3">
    <source>
        <dbReference type="Proteomes" id="UP000199263"/>
    </source>
</evidence>
<proteinExistence type="predicted"/>
<gene>
    <name evidence="2" type="ORF">SAMN05421842_101162</name>
</gene>
<evidence type="ECO:0000256" key="1">
    <source>
        <dbReference type="SAM" id="MobiDB-lite"/>
    </source>
</evidence>
<organism evidence="2 3">
    <name type="scientific">Clostridium uliginosum</name>
    <dbReference type="NCBI Taxonomy" id="119641"/>
    <lineage>
        <taxon>Bacteria</taxon>
        <taxon>Bacillati</taxon>
        <taxon>Bacillota</taxon>
        <taxon>Clostridia</taxon>
        <taxon>Eubacteriales</taxon>
        <taxon>Clostridiaceae</taxon>
        <taxon>Clostridium</taxon>
    </lineage>
</organism>
<evidence type="ECO:0000313" key="2">
    <source>
        <dbReference type="EMBL" id="SFC18404.1"/>
    </source>
</evidence>
<keyword evidence="3" id="KW-1185">Reference proteome</keyword>
<feature type="region of interest" description="Disordered" evidence="1">
    <location>
        <begin position="1"/>
        <end position="51"/>
    </location>
</feature>
<protein>
    <submittedName>
        <fullName evidence="2">Uncharacterized protein</fullName>
    </submittedName>
</protein>
<feature type="compositionally biased region" description="Polar residues" evidence="1">
    <location>
        <begin position="16"/>
        <end position="34"/>
    </location>
</feature>
<dbReference type="Proteomes" id="UP000199263">
    <property type="component" value="Unassembled WGS sequence"/>
</dbReference>
<dbReference type="EMBL" id="FOMG01000001">
    <property type="protein sequence ID" value="SFC18404.1"/>
    <property type="molecule type" value="Genomic_DNA"/>
</dbReference>
<sequence>MDTQNKKVSSKENYLKNGSKTQGQMAKSSFNTTIEEPALNESGIEAKKKGF</sequence>
<name>A0A1I1H3A4_9CLOT</name>
<reference evidence="2 3" key="1">
    <citation type="submission" date="2016-10" db="EMBL/GenBank/DDBJ databases">
        <authorList>
            <person name="de Groot N.N."/>
        </authorList>
    </citation>
    <scope>NUCLEOTIDE SEQUENCE [LARGE SCALE GENOMIC DNA]</scope>
    <source>
        <strain evidence="2 3">DSM 12992</strain>
    </source>
</reference>
<accession>A0A1I1H3A4</accession>